<protein>
    <submittedName>
        <fullName evidence="1">Uncharacterized protein</fullName>
    </submittedName>
</protein>
<dbReference type="EMBL" id="CP035807">
    <property type="protein sequence ID" value="QEN03333.1"/>
    <property type="molecule type" value="Genomic_DNA"/>
</dbReference>
<proteinExistence type="predicted"/>
<reference evidence="1 2" key="1">
    <citation type="submission" date="2019-02" db="EMBL/GenBank/DDBJ databases">
        <authorList>
            <person name="Fomenkov A."/>
            <person name="Dubinina G."/>
            <person name="Grabovich M."/>
            <person name="Vincze T."/>
            <person name="Roberts R.J."/>
        </authorList>
    </citation>
    <scope>NUCLEOTIDE SEQUENCE [LARGE SCALE GENOMIC DNA]</scope>
    <source>
        <strain evidence="1 2">P</strain>
    </source>
</reference>
<accession>A0A5C1Q5K2</accession>
<organism evidence="1 2">
    <name type="scientific">Thiospirochaeta perfilievii</name>
    <dbReference type="NCBI Taxonomy" id="252967"/>
    <lineage>
        <taxon>Bacteria</taxon>
        <taxon>Pseudomonadati</taxon>
        <taxon>Spirochaetota</taxon>
        <taxon>Spirochaetia</taxon>
        <taxon>Spirochaetales</taxon>
        <taxon>Spirochaetaceae</taxon>
        <taxon>Thiospirochaeta</taxon>
    </lineage>
</organism>
<gene>
    <name evidence="1" type="ORF">EW093_00965</name>
</gene>
<sequence>MDIRQYKLRMQFKAETDKDVEGASFAEYVNWLEKLRVEDINKDVLVENEHLKNVVQKAMDVLDEGLSAIPKE</sequence>
<evidence type="ECO:0000313" key="2">
    <source>
        <dbReference type="Proteomes" id="UP000323824"/>
    </source>
</evidence>
<dbReference type="AlphaFoldDB" id="A0A5C1Q5K2"/>
<dbReference type="RefSeq" id="WP_149566593.1">
    <property type="nucleotide sequence ID" value="NZ_CP035807.1"/>
</dbReference>
<keyword evidence="2" id="KW-1185">Reference proteome</keyword>
<evidence type="ECO:0000313" key="1">
    <source>
        <dbReference type="EMBL" id="QEN03333.1"/>
    </source>
</evidence>
<reference evidence="1 2" key="2">
    <citation type="submission" date="2019-09" db="EMBL/GenBank/DDBJ databases">
        <title>Complete Genome Sequence and Methylome Analysis of free living Spirochaetas.</title>
        <authorList>
            <person name="Leshcheva N."/>
            <person name="Mikheeva N."/>
        </authorList>
    </citation>
    <scope>NUCLEOTIDE SEQUENCE [LARGE SCALE GENOMIC DNA]</scope>
    <source>
        <strain evidence="1 2">P</strain>
    </source>
</reference>
<name>A0A5C1Q5K2_9SPIO</name>
<dbReference type="KEGG" id="sper:EW093_00965"/>
<dbReference type="Proteomes" id="UP000323824">
    <property type="component" value="Chromosome"/>
</dbReference>